<protein>
    <submittedName>
        <fullName evidence="1">Uncharacterized protein</fullName>
    </submittedName>
</protein>
<dbReference type="EMBL" id="BK032510">
    <property type="protein sequence ID" value="DAF44063.1"/>
    <property type="molecule type" value="Genomic_DNA"/>
</dbReference>
<accession>A0A8S5RZY7</accession>
<name>A0A8S5RZY7_9CAUD</name>
<organism evidence="1">
    <name type="scientific">Myoviridae sp. ctNQV2</name>
    <dbReference type="NCBI Taxonomy" id="2827683"/>
    <lineage>
        <taxon>Viruses</taxon>
        <taxon>Duplodnaviria</taxon>
        <taxon>Heunggongvirae</taxon>
        <taxon>Uroviricota</taxon>
        <taxon>Caudoviricetes</taxon>
    </lineage>
</organism>
<sequence length="32" mass="4037">MCWRLYSIMLLIPLFPFLYYKDRGNFFPHQII</sequence>
<proteinExistence type="predicted"/>
<reference evidence="1" key="1">
    <citation type="journal article" date="2021" name="Proc. Natl. Acad. Sci. U.S.A.">
        <title>A Catalog of Tens of Thousands of Viruses from Human Metagenomes Reveals Hidden Associations with Chronic Diseases.</title>
        <authorList>
            <person name="Tisza M.J."/>
            <person name="Buck C.B."/>
        </authorList>
    </citation>
    <scope>NUCLEOTIDE SEQUENCE</scope>
    <source>
        <strain evidence="1">CtNQV2</strain>
    </source>
</reference>
<evidence type="ECO:0000313" key="1">
    <source>
        <dbReference type="EMBL" id="DAF44063.1"/>
    </source>
</evidence>